<feature type="transmembrane region" description="Helical" evidence="21">
    <location>
        <begin position="1018"/>
        <end position="1036"/>
    </location>
</feature>
<dbReference type="CDD" id="cd16617">
    <property type="entry name" value="mRING-HC-C4C4_CesA"/>
    <property type="match status" value="1"/>
</dbReference>
<evidence type="ECO:0000256" key="13">
    <source>
        <dbReference type="ARBA" id="ARBA00022989"/>
    </source>
</evidence>
<dbReference type="SUPFAM" id="SSF53448">
    <property type="entry name" value="Nucleotide-diphospho-sugar transferases"/>
    <property type="match status" value="1"/>
</dbReference>
<dbReference type="GO" id="GO:0030244">
    <property type="term" value="P:cellulose biosynthetic process"/>
    <property type="evidence" value="ECO:0007669"/>
    <property type="project" value="UniProtKB-KW"/>
</dbReference>
<evidence type="ECO:0000256" key="1">
    <source>
        <dbReference type="ARBA" id="ARBA00001936"/>
    </source>
</evidence>
<keyword evidence="9 21" id="KW-0479">Metal-binding</keyword>
<evidence type="ECO:0000256" key="19">
    <source>
        <dbReference type="PIRSR" id="PIRSR605150-3"/>
    </source>
</evidence>
<feature type="domain" description="RING-type" evidence="22">
    <location>
        <begin position="36"/>
        <end position="85"/>
    </location>
</feature>
<feature type="transmembrane region" description="Helical" evidence="21">
    <location>
        <begin position="896"/>
        <end position="915"/>
    </location>
</feature>
<keyword evidence="12 21" id="KW-0135">Cellulose biosynthesis</keyword>
<dbReference type="SUPFAM" id="SSF57850">
    <property type="entry name" value="RING/U-box"/>
    <property type="match status" value="1"/>
</dbReference>
<sequence length="1088" mass="122733">MGAAGGLVAGSGTEFVVISSDDSGSRSAGVFGGGNCEICGEEIEMKELNGIKELFVACDECGFPVCRPCYEYERREGDGACPSCRTPYKRQKGSARVDGDEEEDEADDLDHEFGFSNANWILPGSKFNIQNKYHLQESYSNQGAFNSSLYHPTSENNTTFPRLTFTEVNRHDHDFPIVPPAAHSQDFADQASFQGSCTPLQRRTMSQCREITLYGYGSIAWENRVQNWKRTHLHVKDGAGDGAFPGDFMHSEAGDGSVEAIVMDEARQLLSRKLPIAAKKINPYRIIIVLRLITIGFFFHYRLLNPVTNANALWLTSVICEIWLTISWILDQFPKWYPIDRETFLDRLSLRYEKEEESQLADIDIFVNTLDPKKDNPLATVNAVLSILAVDYPADKVSCYVSDDVAAILNFEALSETSLFARKWVPFCKKFSIEPRAPEWYFAQKIDYLKGKVDPAFVRERRAMKRKYEEFKVRINGLISMSQKVPEEGWAMQHGAPWPGNDAQDHPGMVQVFMGHGDSFDTNGDNLPRLIYVSREKRPGFKHHKKAGAMNALIRVSGVLSNAPFILNMDCGHYINNSKALREAMCFMMDPTSGNKVCFVQFPYKIDEPDQHDKFSDRVVYFNINMKGLDGIQGPICLGTGCVFRRQALYGIEAPRKKHQKSTWNCWPKWSFLCSSARRKNKKKRTKMDNKKCLTNNREISLQIHSLESIQEEVEGEMSFLVPLERLENKFGISPAFIASTIEENGRISKEINFASALEEALHVISCGYEDRTAWGKEVGWIYGSTAEGVLTGFKMHCNGWRSVYCAPRRTAFKGSTPTALLDYLHLVLWRVLGSVEIFISRHCPIWYGYGGGMKSLQRLSYISLVMSPWIALPLIIYCILPAYCLLTDNFLIPKVTIYSSIIFMTLFVTIIATSSLETHWGRVALDDWWRNEQLWVISTASSHLFALFRGIIEVMLGIKAKSLQTCAGSDRDSREQYKSGWSILLIPPMTILILNIIGVVSGISNAINGNYDSWSPLFGKVLFAIWVIIHLYPCLGGMMGNQNRVPTIVVVWSILLSSVCSLLWVRLNPFLSKSDGPVLEICGLDCD</sequence>
<feature type="transmembrane region" description="Helical" evidence="21">
    <location>
        <begin position="860"/>
        <end position="884"/>
    </location>
</feature>
<dbReference type="PROSITE" id="PS50089">
    <property type="entry name" value="ZF_RING_2"/>
    <property type="match status" value="1"/>
</dbReference>
<dbReference type="InterPro" id="IPR029044">
    <property type="entry name" value="Nucleotide-diphossugar_trans"/>
</dbReference>
<keyword evidence="11 21" id="KW-0862">Zinc</keyword>
<name>A0AAP0BXW6_9ASPA</name>
<evidence type="ECO:0000313" key="23">
    <source>
        <dbReference type="EMBL" id="KAK8952247.1"/>
    </source>
</evidence>
<dbReference type="Pfam" id="PF14569">
    <property type="entry name" value="zf-UDP"/>
    <property type="match status" value="1"/>
</dbReference>
<feature type="binding site" evidence="18">
    <location>
        <position position="545"/>
    </location>
    <ligand>
        <name>UDP-alpha-D-glucose</name>
        <dbReference type="ChEBI" id="CHEBI:58885"/>
    </ligand>
</feature>
<evidence type="ECO:0000256" key="20">
    <source>
        <dbReference type="PROSITE-ProRule" id="PRU00175"/>
    </source>
</evidence>
<evidence type="ECO:0000313" key="24">
    <source>
        <dbReference type="Proteomes" id="UP001418222"/>
    </source>
</evidence>
<comment type="pathway">
    <text evidence="3 21">Glycan metabolism; plant cellulose biosynthesis.</text>
</comment>
<feature type="transmembrane region" description="Helical" evidence="21">
    <location>
        <begin position="980"/>
        <end position="998"/>
    </location>
</feature>
<feature type="binding site" evidence="19">
    <location>
        <position position="546"/>
    </location>
    <ligand>
        <name>Mn(2+)</name>
        <dbReference type="ChEBI" id="CHEBI:29035"/>
    </ligand>
</feature>
<dbReference type="GO" id="GO:0016760">
    <property type="term" value="F:cellulose synthase (UDP-forming) activity"/>
    <property type="evidence" value="ECO:0007669"/>
    <property type="project" value="UniProtKB-EC"/>
</dbReference>
<evidence type="ECO:0000256" key="5">
    <source>
        <dbReference type="ARBA" id="ARBA00022475"/>
    </source>
</evidence>
<comment type="caution">
    <text evidence="23">The sequence shown here is derived from an EMBL/GenBank/DDBJ whole genome shotgun (WGS) entry which is preliminary data.</text>
</comment>
<keyword evidence="15" id="KW-0464">Manganese</keyword>
<evidence type="ECO:0000256" key="21">
    <source>
        <dbReference type="RuleBase" id="RU361116"/>
    </source>
</evidence>
<dbReference type="GO" id="GO:0005886">
    <property type="term" value="C:plasma membrane"/>
    <property type="evidence" value="ECO:0007669"/>
    <property type="project" value="UniProtKB-SubCell"/>
</dbReference>
<evidence type="ECO:0000259" key="22">
    <source>
        <dbReference type="PROSITE" id="PS50089"/>
    </source>
</evidence>
<comment type="similarity">
    <text evidence="4 21">Belongs to the glycosyltransferase 2 family. Plant cellulose synthase subfamily.</text>
</comment>
<comment type="cofactor">
    <cofactor evidence="1">
        <name>Mn(2+)</name>
        <dbReference type="ChEBI" id="CHEBI:29035"/>
    </cofactor>
</comment>
<proteinExistence type="inferred from homology"/>
<dbReference type="GO" id="GO:0008270">
    <property type="term" value="F:zinc ion binding"/>
    <property type="evidence" value="ECO:0007669"/>
    <property type="project" value="UniProtKB-KW"/>
</dbReference>
<dbReference type="EMBL" id="JBBWWQ010000003">
    <property type="protein sequence ID" value="KAK8952247.1"/>
    <property type="molecule type" value="Genomic_DNA"/>
</dbReference>
<reference evidence="23 24" key="1">
    <citation type="journal article" date="2022" name="Nat. Plants">
        <title>Genomes of leafy and leafless Platanthera orchids illuminate the evolution of mycoheterotrophy.</title>
        <authorList>
            <person name="Li M.H."/>
            <person name="Liu K.W."/>
            <person name="Li Z."/>
            <person name="Lu H.C."/>
            <person name="Ye Q.L."/>
            <person name="Zhang D."/>
            <person name="Wang J.Y."/>
            <person name="Li Y.F."/>
            <person name="Zhong Z.M."/>
            <person name="Liu X."/>
            <person name="Yu X."/>
            <person name="Liu D.K."/>
            <person name="Tu X.D."/>
            <person name="Liu B."/>
            <person name="Hao Y."/>
            <person name="Liao X.Y."/>
            <person name="Jiang Y.T."/>
            <person name="Sun W.H."/>
            <person name="Chen J."/>
            <person name="Chen Y.Q."/>
            <person name="Ai Y."/>
            <person name="Zhai J.W."/>
            <person name="Wu S.S."/>
            <person name="Zhou Z."/>
            <person name="Hsiao Y.Y."/>
            <person name="Wu W.L."/>
            <person name="Chen Y.Y."/>
            <person name="Lin Y.F."/>
            <person name="Hsu J.L."/>
            <person name="Li C.Y."/>
            <person name="Wang Z.W."/>
            <person name="Zhao X."/>
            <person name="Zhong W.Y."/>
            <person name="Ma X.K."/>
            <person name="Ma L."/>
            <person name="Huang J."/>
            <person name="Chen G.Z."/>
            <person name="Huang M.Z."/>
            <person name="Huang L."/>
            <person name="Peng D.H."/>
            <person name="Luo Y.B."/>
            <person name="Zou S.Q."/>
            <person name="Chen S.P."/>
            <person name="Lan S."/>
            <person name="Tsai W.C."/>
            <person name="Van de Peer Y."/>
            <person name="Liu Z.J."/>
        </authorList>
    </citation>
    <scope>NUCLEOTIDE SEQUENCE [LARGE SCALE GENOMIC DNA]</scope>
    <source>
        <strain evidence="23">Lor287</strain>
    </source>
</reference>
<evidence type="ECO:0000256" key="17">
    <source>
        <dbReference type="ARBA" id="ARBA00048682"/>
    </source>
</evidence>
<dbReference type="InterPro" id="IPR013083">
    <property type="entry name" value="Znf_RING/FYVE/PHD"/>
</dbReference>
<keyword evidence="13 21" id="KW-1133">Transmembrane helix</keyword>
<keyword evidence="7 21" id="KW-0808">Transferase</keyword>
<comment type="subcellular location">
    <subcellularLocation>
        <location evidence="2 21">Cell membrane</location>
        <topology evidence="2 21">Multi-pass membrane protein</topology>
    </subcellularLocation>
</comment>
<evidence type="ECO:0000256" key="15">
    <source>
        <dbReference type="ARBA" id="ARBA00023211"/>
    </source>
</evidence>
<keyword evidence="24" id="KW-1185">Reference proteome</keyword>
<organism evidence="23 24">
    <name type="scientific">Platanthera zijinensis</name>
    <dbReference type="NCBI Taxonomy" id="2320716"/>
    <lineage>
        <taxon>Eukaryota</taxon>
        <taxon>Viridiplantae</taxon>
        <taxon>Streptophyta</taxon>
        <taxon>Embryophyta</taxon>
        <taxon>Tracheophyta</taxon>
        <taxon>Spermatophyta</taxon>
        <taxon>Magnoliopsida</taxon>
        <taxon>Liliopsida</taxon>
        <taxon>Asparagales</taxon>
        <taxon>Orchidaceae</taxon>
        <taxon>Orchidoideae</taxon>
        <taxon>Orchideae</taxon>
        <taxon>Orchidinae</taxon>
        <taxon>Platanthera</taxon>
    </lineage>
</organism>
<evidence type="ECO:0000256" key="14">
    <source>
        <dbReference type="ARBA" id="ARBA00023136"/>
    </source>
</evidence>
<feature type="binding site" evidence="19">
    <location>
        <position position="570"/>
    </location>
    <ligand>
        <name>Mn(2+)</name>
        <dbReference type="ChEBI" id="CHEBI:29035"/>
    </ligand>
</feature>
<gene>
    <name evidence="23" type="primary">CESA9</name>
    <name evidence="23" type="ORF">KSP39_PZI004588</name>
</gene>
<dbReference type="InterPro" id="IPR001841">
    <property type="entry name" value="Znf_RING"/>
</dbReference>
<feature type="transmembrane region" description="Helical" evidence="21">
    <location>
        <begin position="935"/>
        <end position="959"/>
    </location>
</feature>
<evidence type="ECO:0000256" key="10">
    <source>
        <dbReference type="ARBA" id="ARBA00022771"/>
    </source>
</evidence>
<evidence type="ECO:0000256" key="3">
    <source>
        <dbReference type="ARBA" id="ARBA00004768"/>
    </source>
</evidence>
<evidence type="ECO:0000256" key="11">
    <source>
        <dbReference type="ARBA" id="ARBA00022833"/>
    </source>
</evidence>
<evidence type="ECO:0000256" key="2">
    <source>
        <dbReference type="ARBA" id="ARBA00004651"/>
    </source>
</evidence>
<dbReference type="InterPro" id="IPR027934">
    <property type="entry name" value="CES_Znf_RING"/>
</dbReference>
<dbReference type="Proteomes" id="UP001418222">
    <property type="component" value="Unassembled WGS sequence"/>
</dbReference>
<feature type="binding site" evidence="18">
    <location>
        <position position="404"/>
    </location>
    <ligand>
        <name>UDP-alpha-D-glucose</name>
        <dbReference type="ChEBI" id="CHEBI:58885"/>
    </ligand>
</feature>
<protein>
    <recommendedName>
        <fullName evidence="21">Cellulose synthase</fullName>
        <ecNumber evidence="21">2.4.1.12</ecNumber>
    </recommendedName>
</protein>
<dbReference type="EC" id="2.4.1.12" evidence="21"/>
<evidence type="ECO:0000256" key="12">
    <source>
        <dbReference type="ARBA" id="ARBA00022916"/>
    </source>
</evidence>
<dbReference type="Gene3D" id="3.90.550.10">
    <property type="entry name" value="Spore Coat Polysaccharide Biosynthesis Protein SpsA, Chain A"/>
    <property type="match status" value="1"/>
</dbReference>
<evidence type="ECO:0000256" key="16">
    <source>
        <dbReference type="ARBA" id="ARBA00023316"/>
    </source>
</evidence>
<evidence type="ECO:0000256" key="9">
    <source>
        <dbReference type="ARBA" id="ARBA00022723"/>
    </source>
</evidence>
<dbReference type="AlphaFoldDB" id="A0AAP0BXW6"/>
<evidence type="ECO:0000256" key="8">
    <source>
        <dbReference type="ARBA" id="ARBA00022692"/>
    </source>
</evidence>
<keyword evidence="10 20" id="KW-0863">Zinc-finger</keyword>
<dbReference type="Pfam" id="PF03552">
    <property type="entry name" value="Cellulose_synt"/>
    <property type="match status" value="1"/>
</dbReference>
<feature type="transmembrane region" description="Helical" evidence="21">
    <location>
        <begin position="1048"/>
        <end position="1068"/>
    </location>
</feature>
<accession>A0AAP0BXW6</accession>
<evidence type="ECO:0000256" key="4">
    <source>
        <dbReference type="ARBA" id="ARBA00007548"/>
    </source>
</evidence>
<comment type="catalytic activity">
    <reaction evidence="17 21">
        <text>[(1-&gt;4)-beta-D-glucosyl](n) + UDP-alpha-D-glucose = [(1-&gt;4)-beta-D-glucosyl](n+1) + UDP + H(+)</text>
        <dbReference type="Rhea" id="RHEA:19929"/>
        <dbReference type="Rhea" id="RHEA-COMP:10033"/>
        <dbReference type="Rhea" id="RHEA-COMP:10034"/>
        <dbReference type="ChEBI" id="CHEBI:15378"/>
        <dbReference type="ChEBI" id="CHEBI:18246"/>
        <dbReference type="ChEBI" id="CHEBI:58223"/>
        <dbReference type="ChEBI" id="CHEBI:58885"/>
        <dbReference type="EC" id="2.4.1.12"/>
    </reaction>
</comment>
<keyword evidence="6 21" id="KW-0328">Glycosyltransferase</keyword>
<dbReference type="InterPro" id="IPR005150">
    <property type="entry name" value="Cellulose_synth"/>
</dbReference>
<evidence type="ECO:0000256" key="7">
    <source>
        <dbReference type="ARBA" id="ARBA00022679"/>
    </source>
</evidence>
<evidence type="ECO:0000256" key="18">
    <source>
        <dbReference type="PIRSR" id="PIRSR605150-2"/>
    </source>
</evidence>
<dbReference type="GO" id="GO:0071669">
    <property type="term" value="P:plant-type cell wall organization or biogenesis"/>
    <property type="evidence" value="ECO:0007669"/>
    <property type="project" value="UniProtKB-ARBA"/>
</dbReference>
<dbReference type="GO" id="GO:0071555">
    <property type="term" value="P:cell wall organization"/>
    <property type="evidence" value="ECO:0007669"/>
    <property type="project" value="UniProtKB-KW"/>
</dbReference>
<evidence type="ECO:0000256" key="6">
    <source>
        <dbReference type="ARBA" id="ARBA00022676"/>
    </source>
</evidence>
<feature type="binding site" evidence="18">
    <location>
        <position position="374"/>
    </location>
    <ligand>
        <name>UDP-alpha-D-glucose</name>
        <dbReference type="ChEBI" id="CHEBI:58885"/>
    </ligand>
</feature>
<keyword evidence="14 21" id="KW-0472">Membrane</keyword>
<dbReference type="PANTHER" id="PTHR13301">
    <property type="entry name" value="X-BOX TRANSCRIPTION FACTOR-RELATED"/>
    <property type="match status" value="1"/>
</dbReference>
<keyword evidence="8 21" id="KW-0812">Transmembrane</keyword>
<keyword evidence="16 21" id="KW-0961">Cell wall biogenesis/degradation</keyword>
<keyword evidence="5 21" id="KW-1003">Cell membrane</keyword>
<comment type="caution">
    <text evidence="21">Lacks conserved residue(s) required for the propagation of feature annotation.</text>
</comment>
<comment type="cofactor">
    <cofactor evidence="21">
        <name>Zn(2+)</name>
        <dbReference type="ChEBI" id="CHEBI:29105"/>
    </cofactor>
    <text evidence="21">Binds 2 Zn(2+) ions per subunit.</text>
</comment>
<dbReference type="Gene3D" id="3.30.40.10">
    <property type="entry name" value="Zinc/RING finger domain, C3HC4 (zinc finger)"/>
    <property type="match status" value="1"/>
</dbReference>